<keyword evidence="2" id="KW-1185">Reference proteome</keyword>
<protein>
    <submittedName>
        <fullName evidence="1">WD40 repeat protein</fullName>
    </submittedName>
</protein>
<dbReference type="Proteomes" id="UP001565447">
    <property type="component" value="Unassembled WGS sequence"/>
</dbReference>
<gene>
    <name evidence="1" type="ORF">RKD21_004626</name>
</gene>
<reference evidence="1" key="1">
    <citation type="submission" date="2024-07" db="EMBL/GenBank/DDBJ databases">
        <title>Genome sequencing of plant associated microbes to promote plant fitness in Sorghum bicolor and Oryza sativa.</title>
        <authorList>
            <person name="Coleman-Derr D."/>
        </authorList>
    </citation>
    <scope>NUCLEOTIDE SEQUENCE</scope>
    <source>
        <strain evidence="1">SAI-173</strain>
    </source>
</reference>
<accession>A0ACC6USD1</accession>
<sequence>MVGSTGEAGSPAGLIRRLRSNEAGVLLVACLAAWLAFLPFLGPWLALVGLAVPATLFFPTPPFTALWQARNDPVTFTWSWRRLMRLPTLALPLVVLALVCVAVAVTPPATAVHWIALAAVPVSAVTCAVSGAVEVRVEADPRGAEGTILAPHAGGLSVASRVAAALLTAVVSGGCAWVVRERAREASAGYDRSGTGRAADTVRWMDAQLASSGFGPTYDRQWYWVLLVAAAGLLTAGCCLLLRSSLRRASAARDPFDGTPGALGVPAEPVSKVFVSYSRADKDRARRLCARLEGRLGELWVDWQAIHPSEKWRASIAEGIRTSDAFVVLLSRNALSSPYCWDECRQAIEQRKRILPVVIDPELTRGSTSALLREHGWDDLTAFQYLSLVDPDEEELAQGVEDIVAFVEQHHQWVAFQVRLGVLAHRWWEGGRGDGQLLRADELAVAEAWRRRTPREQDFNAGLTERQQRFLEESRGSVRRRALLVRSALAAGTAAIVGLSVLIAAGQADAEAQYRAALSRKLVAMAEEVSRTGGEPERALQYVLAARGQADTAEARNAIADQLANLNRVRSVVAPRDTFVNELVLSRKGDILLIDRGGTTEVWDVKRARSRGVVRGSLLYSLGGSERTLSADGRTVALLSDDATRIDLVDTTTLRVKDSVSATEAGVPTGQFETGGGLSPDGERLVATEFPGATNDFLNLVWDVRRHRVVGEFACIAPTVAPSGQQAVCADNTRGQLVDLTNPQAVQDLEPDVGFTGFTAEGGMVVAVAEETRVYEPGATRPWVPAPGMAVVSRQADPSIVAGRYAVLADAGKTSFELWDLQDRRRLGSARSIEAAVVLRRGEGAPDIEPGGSAHESTSDGSAGSETYSADGSIGAMAAADGSVVIWDKEGSGRSSTRLPVPAKEGTYAVGPDARTVAVASGRTVSVWDTSTGERTGNIRLGADGTAPAISRDGSLVAVAEGFLKGENELWVRVEVFRVRDGRRVARFETASDSKNLVGALIFSPDGKELYAALTGRQMVVAWNVADPGKRPRTVARTDGYADHAALSPDGSKLASISRDGGVDLWDVASGTHVLAFGQAARVTFSPDGKTLAVTDYATRSVSLWNWETGERIGSGIVPRAGAFDVAFSHDGRRLAITGSPAGGLARRLPVTLWDLSSRRQVGPQLATLDARSALGFTPDGADLVAAGPYGTYVVHIAADTSGSSLCDIVTRRLSASEWQAIAPGERFRWPC</sequence>
<evidence type="ECO:0000313" key="2">
    <source>
        <dbReference type="Proteomes" id="UP001565447"/>
    </source>
</evidence>
<dbReference type="EMBL" id="JBGCBD010000002">
    <property type="protein sequence ID" value="MEY9814369.1"/>
    <property type="molecule type" value="Genomic_DNA"/>
</dbReference>
<organism evidence="1 2">
    <name type="scientific">Streptomyces albogriseolus</name>
    <dbReference type="NCBI Taxonomy" id="1887"/>
    <lineage>
        <taxon>Bacteria</taxon>
        <taxon>Bacillati</taxon>
        <taxon>Actinomycetota</taxon>
        <taxon>Actinomycetes</taxon>
        <taxon>Kitasatosporales</taxon>
        <taxon>Streptomycetaceae</taxon>
        <taxon>Streptomyces</taxon>
        <taxon>Streptomyces albogriseolus group</taxon>
    </lineage>
</organism>
<evidence type="ECO:0000313" key="1">
    <source>
        <dbReference type="EMBL" id="MEY9814369.1"/>
    </source>
</evidence>
<name>A0ACC6USD1_STRAO</name>
<comment type="caution">
    <text evidence="1">The sequence shown here is derived from an EMBL/GenBank/DDBJ whole genome shotgun (WGS) entry which is preliminary data.</text>
</comment>
<proteinExistence type="predicted"/>